<dbReference type="EMBL" id="FAOZ01000008">
    <property type="protein sequence ID" value="CUU56528.1"/>
    <property type="molecule type" value="Genomic_DNA"/>
</dbReference>
<dbReference type="Gene3D" id="3.40.50.300">
    <property type="entry name" value="P-loop containing nucleotide triphosphate hydrolases"/>
    <property type="match status" value="1"/>
</dbReference>
<reference evidence="6" key="1">
    <citation type="submission" date="2015-11" db="EMBL/GenBank/DDBJ databases">
        <authorList>
            <person name="Varghese N."/>
        </authorList>
    </citation>
    <scope>NUCLEOTIDE SEQUENCE [LARGE SCALE GENOMIC DNA]</scope>
    <source>
        <strain evidence="6">DSM 45899</strain>
    </source>
</reference>
<sequence length="233" mass="24900">MAVFEASGLSVRYGAVAANKNIDIALVQGCVHGVIGPNGAGKSTFIDALSGRRRPSSGRVLLDGEDITRRSVRWRRAHGISRSFQRTSVFASMTVGAQLSMVARRNAEPDLAGIIDTLGLGEVVDRVCGEIAYGTQRAVDLAIALIGRPRVVLLDEPCAGLVADEAGRMLRHVRDLCRERDVAALLVEHDVEGVFRTCDTITVLDLGEVLSSGPPEEVRADPRVIRAYLGSAA</sequence>
<dbReference type="GO" id="GO:0005524">
    <property type="term" value="F:ATP binding"/>
    <property type="evidence" value="ECO:0007669"/>
    <property type="project" value="UniProtKB-KW"/>
</dbReference>
<dbReference type="PROSITE" id="PS50893">
    <property type="entry name" value="ABC_TRANSPORTER_2"/>
    <property type="match status" value="1"/>
</dbReference>
<accession>A0A0S4QLR8</accession>
<dbReference type="Pfam" id="PF12399">
    <property type="entry name" value="BCA_ABC_TP_C"/>
    <property type="match status" value="1"/>
</dbReference>
<proteinExistence type="predicted"/>
<evidence type="ECO:0000259" key="4">
    <source>
        <dbReference type="PROSITE" id="PS50893"/>
    </source>
</evidence>
<evidence type="ECO:0000256" key="3">
    <source>
        <dbReference type="ARBA" id="ARBA00022840"/>
    </source>
</evidence>
<protein>
    <submittedName>
        <fullName evidence="5">Branched-chain amino acid transport system ATP-binding protein</fullName>
    </submittedName>
</protein>
<dbReference type="Proteomes" id="UP000198802">
    <property type="component" value="Unassembled WGS sequence"/>
</dbReference>
<dbReference type="SUPFAM" id="SSF52540">
    <property type="entry name" value="P-loop containing nucleoside triphosphate hydrolases"/>
    <property type="match status" value="1"/>
</dbReference>
<feature type="domain" description="ABC transporter" evidence="4">
    <location>
        <begin position="4"/>
        <end position="231"/>
    </location>
</feature>
<dbReference type="RefSeq" id="WP_091277053.1">
    <property type="nucleotide sequence ID" value="NZ_FAOZ01000008.1"/>
</dbReference>
<keyword evidence="2" id="KW-0547">Nucleotide-binding</keyword>
<dbReference type="InterPro" id="IPR027417">
    <property type="entry name" value="P-loop_NTPase"/>
</dbReference>
<dbReference type="GO" id="GO:0005886">
    <property type="term" value="C:plasma membrane"/>
    <property type="evidence" value="ECO:0007669"/>
    <property type="project" value="TreeGrafter"/>
</dbReference>
<keyword evidence="1" id="KW-0813">Transport</keyword>
<keyword evidence="6" id="KW-1185">Reference proteome</keyword>
<dbReference type="AlphaFoldDB" id="A0A0S4QLR8"/>
<dbReference type="InterPro" id="IPR032823">
    <property type="entry name" value="BCA_ABC_TP_C"/>
</dbReference>
<dbReference type="GO" id="GO:0016887">
    <property type="term" value="F:ATP hydrolysis activity"/>
    <property type="evidence" value="ECO:0007669"/>
    <property type="project" value="InterPro"/>
</dbReference>
<organism evidence="5 6">
    <name type="scientific">Parafrankia irregularis</name>
    <dbReference type="NCBI Taxonomy" id="795642"/>
    <lineage>
        <taxon>Bacteria</taxon>
        <taxon>Bacillati</taxon>
        <taxon>Actinomycetota</taxon>
        <taxon>Actinomycetes</taxon>
        <taxon>Frankiales</taxon>
        <taxon>Frankiaceae</taxon>
        <taxon>Parafrankia</taxon>
    </lineage>
</organism>
<dbReference type="InterPro" id="IPR003439">
    <property type="entry name" value="ABC_transporter-like_ATP-bd"/>
</dbReference>
<evidence type="ECO:0000256" key="1">
    <source>
        <dbReference type="ARBA" id="ARBA00022448"/>
    </source>
</evidence>
<dbReference type="Pfam" id="PF00005">
    <property type="entry name" value="ABC_tran"/>
    <property type="match status" value="1"/>
</dbReference>
<gene>
    <name evidence="5" type="ORF">Ga0074812_10856</name>
</gene>
<keyword evidence="3 5" id="KW-0067">ATP-binding</keyword>
<evidence type="ECO:0000313" key="6">
    <source>
        <dbReference type="Proteomes" id="UP000198802"/>
    </source>
</evidence>
<name>A0A0S4QLR8_9ACTN</name>
<evidence type="ECO:0000313" key="5">
    <source>
        <dbReference type="EMBL" id="CUU56528.1"/>
    </source>
</evidence>
<evidence type="ECO:0000256" key="2">
    <source>
        <dbReference type="ARBA" id="ARBA00022741"/>
    </source>
</evidence>
<dbReference type="PANTHER" id="PTHR45772">
    <property type="entry name" value="CONSERVED COMPONENT OF ABC TRANSPORTER FOR NATURAL AMINO ACIDS-RELATED"/>
    <property type="match status" value="1"/>
</dbReference>
<dbReference type="InterPro" id="IPR051120">
    <property type="entry name" value="ABC_AA/LPS_Transport"/>
</dbReference>